<evidence type="ECO:0000313" key="1">
    <source>
        <dbReference type="EMBL" id="ADX98161.1"/>
    </source>
</evidence>
<gene>
    <name evidence="1" type="ordered locus">MSU_0629</name>
</gene>
<dbReference type="Proteomes" id="UP000007484">
    <property type="component" value="Chromosome"/>
</dbReference>
<accession>F0QRP1</accession>
<name>F0QRP1_MYCSL</name>
<dbReference type="RefSeq" id="WP_013610004.1">
    <property type="nucleotide sequence ID" value="NC_015155.1"/>
</dbReference>
<sequence length="144" mass="17104">MSSSERKAIEEQNKGQKILSFLQKIKWGDSSETKINQLKEGQEQEKPYTYFMDENEWKIFEESHSNIQKSIKEKRENTWIKFCSLVFMPFFYSCGSDTTKLENNKLMVEKFLDLKISSKLLFDMQMIKEEVKLSSFLNSQVQTK</sequence>
<proteinExistence type="predicted"/>
<dbReference type="EMBL" id="CP002525">
    <property type="protein sequence ID" value="ADX98161.1"/>
    <property type="molecule type" value="Genomic_DNA"/>
</dbReference>
<dbReference type="STRING" id="768700.MSU_0629"/>
<protein>
    <submittedName>
        <fullName evidence="1">Uncharacterized protein</fullName>
    </submittedName>
</protein>
<keyword evidence="2" id="KW-1185">Reference proteome</keyword>
<dbReference type="AlphaFoldDB" id="F0QRP1"/>
<evidence type="ECO:0000313" key="2">
    <source>
        <dbReference type="Proteomes" id="UP000007484"/>
    </source>
</evidence>
<reference evidence="1 2" key="1">
    <citation type="journal article" date="2011" name="J. Bacteriol.">
        <title>Complete genome sequences of two hemotropic Mycoplasmas, Mycoplasma haemofelis strain Ohio2 and Mycoplasma suis strain Illinois.</title>
        <authorList>
            <person name="Messick J.B."/>
            <person name="Santos A.P."/>
            <person name="Guimaraes A.M."/>
        </authorList>
    </citation>
    <scope>NUCLEOTIDE SEQUENCE [LARGE SCALE GENOMIC DNA]</scope>
    <source>
        <strain evidence="1 2">Illinois</strain>
    </source>
</reference>
<organism evidence="1 2">
    <name type="scientific">Mycoplasma suis (strain Illinois)</name>
    <dbReference type="NCBI Taxonomy" id="768700"/>
    <lineage>
        <taxon>Bacteria</taxon>
        <taxon>Bacillati</taxon>
        <taxon>Mycoplasmatota</taxon>
        <taxon>Mollicutes</taxon>
        <taxon>Mycoplasmataceae</taxon>
        <taxon>Mycoplasma</taxon>
    </lineage>
</organism>
<dbReference type="HOGENOM" id="CLU_1794398_0_0_14"/>
<dbReference type="KEGG" id="mss:MSU_0629"/>